<evidence type="ECO:0000313" key="7">
    <source>
        <dbReference type="Proteomes" id="UP000255316"/>
    </source>
</evidence>
<feature type="transmembrane region" description="Helical" evidence="2">
    <location>
        <begin position="560"/>
        <end position="581"/>
    </location>
</feature>
<reference evidence="4 6" key="1">
    <citation type="submission" date="2015-11" db="EMBL/GenBank/DDBJ databases">
        <title>Genomic analysis of 38 Legionella species identifies large and diverse effector repertoires.</title>
        <authorList>
            <person name="Burstein D."/>
            <person name="Amaro F."/>
            <person name="Zusman T."/>
            <person name="Lifshitz Z."/>
            <person name="Cohen O."/>
            <person name="Gilbert J.A."/>
            <person name="Pupko T."/>
            <person name="Shuman H.A."/>
            <person name="Segal G."/>
        </authorList>
    </citation>
    <scope>NUCLEOTIDE SEQUENCE [LARGE SCALE GENOMIC DNA]</scope>
    <source>
        <strain evidence="4 6">CDC#72-OH-14</strain>
    </source>
</reference>
<evidence type="ECO:0000256" key="1">
    <source>
        <dbReference type="ARBA" id="ARBA00022660"/>
    </source>
</evidence>
<keyword evidence="2" id="KW-1133">Transmembrane helix</keyword>
<feature type="transmembrane region" description="Helical" evidence="2">
    <location>
        <begin position="341"/>
        <end position="359"/>
    </location>
</feature>
<evidence type="ECO:0000313" key="4">
    <source>
        <dbReference type="EMBL" id="KTC83314.1"/>
    </source>
</evidence>
<dbReference type="Pfam" id="PF22085">
    <property type="entry name" value="NorB_cytochrome_c-like"/>
    <property type="match status" value="1"/>
</dbReference>
<sequence length="781" mass="88757">MGNTSPVTINAHSNSDSVSNVLKWILLFTAIACFMALAWGTYKTYQLAPPLPQQFLSPSGQIIMTEEDIVAGKAGFQRADLMDYGSLYGMGSYFGEDYTAKYLVRLGRIIEDELGKQRFGTSFANLSEGDQYLVRKTMQHELQNIDLSQQTSTLSQPLTTAIQQLQTEISQNLLQHNLETGWTKAYSLDTKSAIQTADFLIYSSLTTIAHRPGQNSSYTNNWPYEPTMGNNPTPHTFYWTWISFCFVFLGFGFVLYIYHQYLSAPDNALKNPVLLGFAPLTASQRKVGQYFIIVALVLLVQIGVGALLAHYYAKRTDFYGININEILPFNFLRDVHIQTPIVWIALSWISSAVFLAPLISKKEAKNQGFFVSLLFWITLFIVGGAIIGDYLGIMGYVNEFWFWIGNQGLAYLQLGRLWQIGFCAGLFLWSFIVFRGMWPTWSRLKEATVEFWTGKIRLEHLFWASTLNVAILYCFGMIPLTGIEKSFTITDFWRWWVVHLWVEQSFEFFAACATAYLLMGTGLVSRLLAERAMLFETILIFLGGVIGTGHHWYWTGTPDIWVPLGSMFSFIEVLPLVLLIIDAIEERQLIKRKGDFTYNLAYLYILGASFWNFVGAGVFGGGTLNAPLINYYEHGTFLTLNHAHTALFGAFGLLGIGLIYFCLRYAAGENASWSDRLGVWAFWLYNLGVILWIILNFFPIGWSQLMDVYEHGYAHARSLEFYNTTLLWQWLRLPGDVLFALGALLMAYDFIQKLGPFFPKWISANSVEQNQRSRDKSVSEA</sequence>
<dbReference type="PROSITE" id="PS50855">
    <property type="entry name" value="COX1"/>
    <property type="match status" value="1"/>
</dbReference>
<keyword evidence="1" id="KW-0679">Respiratory chain</keyword>
<evidence type="ECO:0000256" key="2">
    <source>
        <dbReference type="SAM" id="Phobius"/>
    </source>
</evidence>
<keyword evidence="2" id="KW-0812">Transmembrane</keyword>
<dbReference type="EMBL" id="LNXX01000043">
    <property type="protein sequence ID" value="KTC83314.1"/>
    <property type="molecule type" value="Genomic_DNA"/>
</dbReference>
<feature type="transmembrane region" description="Helical" evidence="2">
    <location>
        <begin position="238"/>
        <end position="258"/>
    </location>
</feature>
<keyword evidence="5" id="KW-0560">Oxidoreductase</keyword>
<keyword evidence="1" id="KW-0249">Electron transport</keyword>
<feature type="domain" description="Cytochrome oxidase subunit I profile" evidence="3">
    <location>
        <begin position="498"/>
        <end position="768"/>
    </location>
</feature>
<dbReference type="Gene3D" id="1.20.210.10">
    <property type="entry name" value="Cytochrome c oxidase-like, subunit I domain"/>
    <property type="match status" value="1"/>
</dbReference>
<dbReference type="PANTHER" id="PTHR10422">
    <property type="entry name" value="CYTOCHROME C OXIDASE SUBUNIT 1"/>
    <property type="match status" value="1"/>
</dbReference>
<evidence type="ECO:0000313" key="6">
    <source>
        <dbReference type="Proteomes" id="UP000054854"/>
    </source>
</evidence>
<proteinExistence type="predicted"/>
<dbReference type="InterPro" id="IPR023616">
    <property type="entry name" value="Cyt_c_oxase-like_su1_dom"/>
</dbReference>
<dbReference type="GO" id="GO:0009060">
    <property type="term" value="P:aerobic respiration"/>
    <property type="evidence" value="ECO:0007669"/>
    <property type="project" value="InterPro"/>
</dbReference>
<feature type="transmembrane region" description="Helical" evidence="2">
    <location>
        <begin position="602"/>
        <end position="626"/>
    </location>
</feature>
<dbReference type="EMBL" id="UGNX01000001">
    <property type="protein sequence ID" value="STX36725.1"/>
    <property type="molecule type" value="Genomic_DNA"/>
</dbReference>
<dbReference type="AlphaFoldDB" id="A0A378IQ47"/>
<feature type="transmembrane region" description="Helical" evidence="2">
    <location>
        <begin position="679"/>
        <end position="702"/>
    </location>
</feature>
<dbReference type="STRING" id="28085.Lcin_2686"/>
<feature type="transmembrane region" description="Helical" evidence="2">
    <location>
        <begin position="498"/>
        <end position="520"/>
    </location>
</feature>
<feature type="transmembrane region" description="Helical" evidence="2">
    <location>
        <begin position="458"/>
        <end position="478"/>
    </location>
</feature>
<dbReference type="GO" id="GO:0004129">
    <property type="term" value="F:cytochrome-c oxidase activity"/>
    <property type="evidence" value="ECO:0007669"/>
    <property type="project" value="InterPro"/>
</dbReference>
<dbReference type="GO" id="GO:0016966">
    <property type="term" value="F:nitric oxide reductase activity"/>
    <property type="evidence" value="ECO:0007669"/>
    <property type="project" value="UniProtKB-EC"/>
</dbReference>
<dbReference type="InterPro" id="IPR054309">
    <property type="entry name" value="NorB_cytochrome_c-like"/>
</dbReference>
<dbReference type="Proteomes" id="UP000054854">
    <property type="component" value="Unassembled WGS sequence"/>
</dbReference>
<feature type="transmembrane region" description="Helical" evidence="2">
    <location>
        <begin position="417"/>
        <end position="438"/>
    </location>
</feature>
<dbReference type="PANTHER" id="PTHR10422:SF38">
    <property type="entry name" value="CYTOCHROME B SUBUNIT OF NITRIC OXIDE REDUCTASE"/>
    <property type="match status" value="1"/>
</dbReference>
<dbReference type="InterPro" id="IPR036927">
    <property type="entry name" value="Cyt_c_oxase-like_su1_sf"/>
</dbReference>
<evidence type="ECO:0000259" key="3">
    <source>
        <dbReference type="PROSITE" id="PS50855"/>
    </source>
</evidence>
<dbReference type="GO" id="GO:0016020">
    <property type="term" value="C:membrane"/>
    <property type="evidence" value="ECO:0007669"/>
    <property type="project" value="InterPro"/>
</dbReference>
<reference evidence="5 7" key="2">
    <citation type="submission" date="2018-06" db="EMBL/GenBank/DDBJ databases">
        <authorList>
            <consortium name="Pathogen Informatics"/>
            <person name="Doyle S."/>
        </authorList>
    </citation>
    <scope>NUCLEOTIDE SEQUENCE [LARGE SCALE GENOMIC DNA]</scope>
    <source>
        <strain evidence="5 7">NCTC12438</strain>
    </source>
</reference>
<dbReference type="Proteomes" id="UP000255316">
    <property type="component" value="Unassembled WGS sequence"/>
</dbReference>
<keyword evidence="2" id="KW-0472">Membrane</keyword>
<dbReference type="EC" id="1.7.2.5" evidence="5"/>
<keyword evidence="1" id="KW-0813">Transport</keyword>
<name>A0A378IQ47_9GAMM</name>
<protein>
    <submittedName>
        <fullName evidence="5">Nitric oxide reductase</fullName>
        <ecNumber evidence="5">1.7.2.5</ecNumber>
    </submittedName>
</protein>
<feature type="transmembrane region" description="Helical" evidence="2">
    <location>
        <begin position="290"/>
        <end position="313"/>
    </location>
</feature>
<dbReference type="RefSeq" id="WP_420795584.1">
    <property type="nucleotide sequence ID" value="NZ_CAAAHQ010000008.1"/>
</dbReference>
<gene>
    <name evidence="5" type="primary">norB</name>
    <name evidence="4" type="ORF">Lcin_2686</name>
    <name evidence="5" type="ORF">NCTC12438_03360</name>
</gene>
<dbReference type="SUPFAM" id="SSF81442">
    <property type="entry name" value="Cytochrome c oxidase subunit I-like"/>
    <property type="match status" value="1"/>
</dbReference>
<feature type="transmembrane region" description="Helical" evidence="2">
    <location>
        <begin position="532"/>
        <end position="554"/>
    </location>
</feature>
<feature type="transmembrane region" description="Helical" evidence="2">
    <location>
        <begin position="646"/>
        <end position="667"/>
    </location>
</feature>
<feature type="transmembrane region" description="Helical" evidence="2">
    <location>
        <begin position="21"/>
        <end position="42"/>
    </location>
</feature>
<keyword evidence="6" id="KW-1185">Reference proteome</keyword>
<dbReference type="InterPro" id="IPR000883">
    <property type="entry name" value="Cyt_C_Oxase_1"/>
</dbReference>
<feature type="transmembrane region" description="Helical" evidence="2">
    <location>
        <begin position="730"/>
        <end position="751"/>
    </location>
</feature>
<accession>A0A378IQ47</accession>
<feature type="transmembrane region" description="Helical" evidence="2">
    <location>
        <begin position="371"/>
        <end position="397"/>
    </location>
</feature>
<evidence type="ECO:0000313" key="5">
    <source>
        <dbReference type="EMBL" id="STX36725.1"/>
    </source>
</evidence>
<dbReference type="Pfam" id="PF00115">
    <property type="entry name" value="COX1"/>
    <property type="match status" value="1"/>
</dbReference>
<organism evidence="5 7">
    <name type="scientific">Legionella cincinnatiensis</name>
    <dbReference type="NCBI Taxonomy" id="28085"/>
    <lineage>
        <taxon>Bacteria</taxon>
        <taxon>Pseudomonadati</taxon>
        <taxon>Pseudomonadota</taxon>
        <taxon>Gammaproteobacteria</taxon>
        <taxon>Legionellales</taxon>
        <taxon>Legionellaceae</taxon>
        <taxon>Legionella</taxon>
    </lineage>
</organism>
<dbReference type="GO" id="GO:0020037">
    <property type="term" value="F:heme binding"/>
    <property type="evidence" value="ECO:0007669"/>
    <property type="project" value="InterPro"/>
</dbReference>